<keyword evidence="4" id="KW-0902">Two-component regulatory system</keyword>
<evidence type="ECO:0000256" key="2">
    <source>
        <dbReference type="ARBA" id="ARBA00022490"/>
    </source>
</evidence>
<dbReference type="InterPro" id="IPR016032">
    <property type="entry name" value="Sig_transdc_resp-reg_C-effctor"/>
</dbReference>
<feature type="modified residue" description="4-aspartylphosphate" evidence="8">
    <location>
        <position position="65"/>
    </location>
</feature>
<dbReference type="GO" id="GO:0006355">
    <property type="term" value="P:regulation of DNA-templated transcription"/>
    <property type="evidence" value="ECO:0007669"/>
    <property type="project" value="InterPro"/>
</dbReference>
<dbReference type="AlphaFoldDB" id="A0A5R9Q5J0"/>
<keyword evidence="5" id="KW-0805">Transcription regulation</keyword>
<keyword evidence="3 8" id="KW-0597">Phosphoprotein</keyword>
<evidence type="ECO:0000256" key="4">
    <source>
        <dbReference type="ARBA" id="ARBA00023012"/>
    </source>
</evidence>
<proteinExistence type="predicted"/>
<sequence>MLDEKCIKAGHTDVHSILIIDDDIELTDLVSQFLTQNGYKVSVINDGSDAIKEIASEQPDLIILDLMLPGTDGLTICKAIRPSFTGPIIMLTALIDDIDEVTGLEVGADDYLCKPIKPRVLLAHIRAQLRRQSSLTEKQQTTLVSCDGDLKIDLPNRRVKYLSQDIDLSSAEFDLLVIFASSPGEIFSREQLHKRIFKLDYDPMDRSIDLRVSRLRKKLGDDPKQPKLLTTVRNKGYLLAT</sequence>
<evidence type="ECO:0000256" key="6">
    <source>
        <dbReference type="ARBA" id="ARBA00023125"/>
    </source>
</evidence>
<dbReference type="SMART" id="SM00862">
    <property type="entry name" value="Trans_reg_C"/>
    <property type="match status" value="1"/>
</dbReference>
<dbReference type="GO" id="GO:0032993">
    <property type="term" value="C:protein-DNA complex"/>
    <property type="evidence" value="ECO:0007669"/>
    <property type="project" value="TreeGrafter"/>
</dbReference>
<keyword evidence="6 9" id="KW-0238">DNA-binding</keyword>
<feature type="domain" description="OmpR/PhoB-type" evidence="11">
    <location>
        <begin position="140"/>
        <end position="241"/>
    </location>
</feature>
<dbReference type="PANTHER" id="PTHR48111">
    <property type="entry name" value="REGULATOR OF RPOS"/>
    <property type="match status" value="1"/>
</dbReference>
<dbReference type="SMART" id="SM00448">
    <property type="entry name" value="REC"/>
    <property type="match status" value="1"/>
</dbReference>
<keyword evidence="7" id="KW-0804">Transcription</keyword>
<protein>
    <submittedName>
        <fullName evidence="12">DNA-binding response regulator</fullName>
    </submittedName>
</protein>
<dbReference type="InterPro" id="IPR036388">
    <property type="entry name" value="WH-like_DNA-bd_sf"/>
</dbReference>
<evidence type="ECO:0000259" key="11">
    <source>
        <dbReference type="PROSITE" id="PS51755"/>
    </source>
</evidence>
<dbReference type="PROSITE" id="PS51755">
    <property type="entry name" value="OMPR_PHOB"/>
    <property type="match status" value="1"/>
</dbReference>
<evidence type="ECO:0000259" key="10">
    <source>
        <dbReference type="PROSITE" id="PS50110"/>
    </source>
</evidence>
<dbReference type="GO" id="GO:0005829">
    <property type="term" value="C:cytosol"/>
    <property type="evidence" value="ECO:0007669"/>
    <property type="project" value="TreeGrafter"/>
</dbReference>
<keyword evidence="2" id="KW-0963">Cytoplasm</keyword>
<evidence type="ECO:0000313" key="12">
    <source>
        <dbReference type="EMBL" id="TLX47529.1"/>
    </source>
</evidence>
<dbReference type="InterPro" id="IPR011006">
    <property type="entry name" value="CheY-like_superfamily"/>
</dbReference>
<evidence type="ECO:0000256" key="5">
    <source>
        <dbReference type="ARBA" id="ARBA00023015"/>
    </source>
</evidence>
<comment type="caution">
    <text evidence="12">The sequence shown here is derived from an EMBL/GenBank/DDBJ whole genome shotgun (WGS) entry which is preliminary data.</text>
</comment>
<evidence type="ECO:0000256" key="9">
    <source>
        <dbReference type="PROSITE-ProRule" id="PRU01091"/>
    </source>
</evidence>
<dbReference type="Pfam" id="PF00072">
    <property type="entry name" value="Response_reg"/>
    <property type="match status" value="1"/>
</dbReference>
<dbReference type="FunFam" id="3.40.50.2300:FF:000001">
    <property type="entry name" value="DNA-binding response regulator PhoB"/>
    <property type="match status" value="1"/>
</dbReference>
<comment type="subcellular location">
    <subcellularLocation>
        <location evidence="1">Cytoplasm</location>
    </subcellularLocation>
</comment>
<reference evidence="12 13" key="1">
    <citation type="submission" date="2018-01" db="EMBL/GenBank/DDBJ databases">
        <title>Co-occurrence of chitin degradation, pigmentation and bioactivity in marine Pseudoalteromonas.</title>
        <authorList>
            <person name="Paulsen S."/>
            <person name="Gram L."/>
            <person name="Machado H."/>
        </authorList>
    </citation>
    <scope>NUCLEOTIDE SEQUENCE [LARGE SCALE GENOMIC DNA]</scope>
    <source>
        <strain evidence="12 13">S3663</strain>
    </source>
</reference>
<feature type="DNA-binding region" description="OmpR/PhoB-type" evidence="9">
    <location>
        <begin position="140"/>
        <end position="241"/>
    </location>
</feature>
<feature type="domain" description="Response regulatory" evidence="10">
    <location>
        <begin position="16"/>
        <end position="129"/>
    </location>
</feature>
<gene>
    <name evidence="12" type="ORF">C1E24_08835</name>
</gene>
<dbReference type="InterPro" id="IPR039420">
    <property type="entry name" value="WalR-like"/>
</dbReference>
<dbReference type="Gene3D" id="3.40.50.2300">
    <property type="match status" value="1"/>
</dbReference>
<organism evidence="12 13">
    <name type="scientific">Pseudoalteromonas phenolica</name>
    <dbReference type="NCBI Taxonomy" id="161398"/>
    <lineage>
        <taxon>Bacteria</taxon>
        <taxon>Pseudomonadati</taxon>
        <taxon>Pseudomonadota</taxon>
        <taxon>Gammaproteobacteria</taxon>
        <taxon>Alteromonadales</taxon>
        <taxon>Pseudoalteromonadaceae</taxon>
        <taxon>Pseudoalteromonas</taxon>
    </lineage>
</organism>
<dbReference type="Proteomes" id="UP000309186">
    <property type="component" value="Unassembled WGS sequence"/>
</dbReference>
<name>A0A5R9Q5J0_9GAMM</name>
<dbReference type="SUPFAM" id="SSF46894">
    <property type="entry name" value="C-terminal effector domain of the bipartite response regulators"/>
    <property type="match status" value="1"/>
</dbReference>
<evidence type="ECO:0000256" key="7">
    <source>
        <dbReference type="ARBA" id="ARBA00023163"/>
    </source>
</evidence>
<dbReference type="InterPro" id="IPR001867">
    <property type="entry name" value="OmpR/PhoB-type_DNA-bd"/>
</dbReference>
<dbReference type="GO" id="GO:0000976">
    <property type="term" value="F:transcription cis-regulatory region binding"/>
    <property type="evidence" value="ECO:0007669"/>
    <property type="project" value="TreeGrafter"/>
</dbReference>
<dbReference type="Pfam" id="PF00486">
    <property type="entry name" value="Trans_reg_C"/>
    <property type="match status" value="1"/>
</dbReference>
<dbReference type="SUPFAM" id="SSF52172">
    <property type="entry name" value="CheY-like"/>
    <property type="match status" value="1"/>
</dbReference>
<dbReference type="InterPro" id="IPR001789">
    <property type="entry name" value="Sig_transdc_resp-reg_receiver"/>
</dbReference>
<evidence type="ECO:0000256" key="3">
    <source>
        <dbReference type="ARBA" id="ARBA00022553"/>
    </source>
</evidence>
<dbReference type="Gene3D" id="1.10.10.10">
    <property type="entry name" value="Winged helix-like DNA-binding domain superfamily/Winged helix DNA-binding domain"/>
    <property type="match status" value="1"/>
</dbReference>
<evidence type="ECO:0000256" key="8">
    <source>
        <dbReference type="PROSITE-ProRule" id="PRU00169"/>
    </source>
</evidence>
<dbReference type="EMBL" id="PPSW01000012">
    <property type="protein sequence ID" value="TLX47529.1"/>
    <property type="molecule type" value="Genomic_DNA"/>
</dbReference>
<dbReference type="GO" id="GO:0000156">
    <property type="term" value="F:phosphorelay response regulator activity"/>
    <property type="evidence" value="ECO:0007669"/>
    <property type="project" value="TreeGrafter"/>
</dbReference>
<dbReference type="RefSeq" id="WP_138480624.1">
    <property type="nucleotide sequence ID" value="NZ_PPSW01000012.1"/>
</dbReference>
<evidence type="ECO:0000313" key="13">
    <source>
        <dbReference type="Proteomes" id="UP000309186"/>
    </source>
</evidence>
<dbReference type="Gene3D" id="6.10.250.690">
    <property type="match status" value="1"/>
</dbReference>
<accession>A0A5R9Q5J0</accession>
<dbReference type="FunFam" id="1.10.10.10:FF:000099">
    <property type="entry name" value="Two-component system response regulator TorR"/>
    <property type="match status" value="1"/>
</dbReference>
<evidence type="ECO:0000256" key="1">
    <source>
        <dbReference type="ARBA" id="ARBA00004496"/>
    </source>
</evidence>
<dbReference type="OrthoDB" id="9802426at2"/>
<dbReference type="PROSITE" id="PS50110">
    <property type="entry name" value="RESPONSE_REGULATORY"/>
    <property type="match status" value="1"/>
</dbReference>
<dbReference type="PANTHER" id="PTHR48111:SF47">
    <property type="entry name" value="TRANSCRIPTIONAL REGULATORY PROTEIN RSTA"/>
    <property type="match status" value="1"/>
</dbReference>
<dbReference type="CDD" id="cd00383">
    <property type="entry name" value="trans_reg_C"/>
    <property type="match status" value="1"/>
</dbReference>